<evidence type="ECO:0000259" key="12">
    <source>
        <dbReference type="Pfam" id="PF04101"/>
    </source>
</evidence>
<keyword evidence="1 10" id="KW-1003">Cell membrane</keyword>
<feature type="binding site" evidence="10">
    <location>
        <begin position="10"/>
        <end position="12"/>
    </location>
    <ligand>
        <name>UDP-N-acetyl-alpha-D-glucosamine</name>
        <dbReference type="ChEBI" id="CHEBI:57705"/>
    </ligand>
</feature>
<comment type="catalytic activity">
    <reaction evidence="10">
        <text>di-trans,octa-cis-undecaprenyl diphospho-N-acetyl-alpha-D-muramoyl-L-alanyl-D-glutamyl-meso-2,6-diaminopimeloyl-D-alanyl-D-alanine + UDP-N-acetyl-alpha-D-glucosamine = di-trans,octa-cis-undecaprenyl diphospho-[N-acetyl-alpha-D-glucosaminyl-(1-&gt;4)]-N-acetyl-alpha-D-muramoyl-L-alanyl-D-glutamyl-meso-2,6-diaminopimeloyl-D-alanyl-D-alanine + UDP + H(+)</text>
        <dbReference type="Rhea" id="RHEA:31227"/>
        <dbReference type="ChEBI" id="CHEBI:15378"/>
        <dbReference type="ChEBI" id="CHEBI:57705"/>
        <dbReference type="ChEBI" id="CHEBI:58223"/>
        <dbReference type="ChEBI" id="CHEBI:61387"/>
        <dbReference type="ChEBI" id="CHEBI:61388"/>
        <dbReference type="EC" id="2.4.1.227"/>
    </reaction>
</comment>
<dbReference type="GO" id="GO:0005886">
    <property type="term" value="C:plasma membrane"/>
    <property type="evidence" value="ECO:0007669"/>
    <property type="project" value="UniProtKB-SubCell"/>
</dbReference>
<evidence type="ECO:0000256" key="4">
    <source>
        <dbReference type="ARBA" id="ARBA00022679"/>
    </source>
</evidence>
<keyword evidence="5 10" id="KW-0133">Cell shape</keyword>
<evidence type="ECO:0000256" key="6">
    <source>
        <dbReference type="ARBA" id="ARBA00022984"/>
    </source>
</evidence>
<dbReference type="Pfam" id="PF03033">
    <property type="entry name" value="Glyco_transf_28"/>
    <property type="match status" value="1"/>
</dbReference>
<keyword evidence="6 10" id="KW-0573">Peptidoglycan synthesis</keyword>
<dbReference type="STRING" id="1317117.ATO7_05150"/>
<dbReference type="GO" id="GO:0005975">
    <property type="term" value="P:carbohydrate metabolic process"/>
    <property type="evidence" value="ECO:0007669"/>
    <property type="project" value="InterPro"/>
</dbReference>
<reference evidence="13 14" key="1">
    <citation type="submission" date="2013-04" db="EMBL/GenBank/DDBJ databases">
        <title>Oceanococcus atlanticus 22II-S10r2 Genome Sequencing.</title>
        <authorList>
            <person name="Lai Q."/>
            <person name="Li G."/>
            <person name="Shao Z."/>
        </authorList>
    </citation>
    <scope>NUCLEOTIDE SEQUENCE [LARGE SCALE GENOMIC DNA]</scope>
    <source>
        <strain evidence="13 14">22II-S10r2</strain>
    </source>
</reference>
<dbReference type="RefSeq" id="WP_083560174.1">
    <property type="nucleotide sequence ID" value="NZ_AQQV01000001.1"/>
</dbReference>
<protein>
    <recommendedName>
        <fullName evidence="10">UDP-N-acetylglucosamine--N-acetylmuramyl-(pentapeptide) pyrophosphoryl-undecaprenol N-acetylglucosamine transferase</fullName>
        <ecNumber evidence="10">2.4.1.227</ecNumber>
    </recommendedName>
    <alternativeName>
        <fullName evidence="10">Undecaprenyl-PP-MurNAc-pentapeptide-UDPGlcNAc GlcNAc transferase</fullName>
    </alternativeName>
</protein>
<evidence type="ECO:0000256" key="3">
    <source>
        <dbReference type="ARBA" id="ARBA00022676"/>
    </source>
</evidence>
<comment type="caution">
    <text evidence="10">Lacks conserved residue(s) required for the propagation of feature annotation.</text>
</comment>
<dbReference type="GO" id="GO:0050511">
    <property type="term" value="F:undecaprenyldiphospho-muramoylpentapeptide beta-N-acetylglucosaminyltransferase activity"/>
    <property type="evidence" value="ECO:0007669"/>
    <property type="project" value="UniProtKB-UniRule"/>
</dbReference>
<feature type="binding site" evidence="10">
    <location>
        <position position="161"/>
    </location>
    <ligand>
        <name>UDP-N-acetyl-alpha-D-glucosamine</name>
        <dbReference type="ChEBI" id="CHEBI:57705"/>
    </ligand>
</feature>
<dbReference type="SUPFAM" id="SSF53756">
    <property type="entry name" value="UDP-Glycosyltransferase/glycogen phosphorylase"/>
    <property type="match status" value="1"/>
</dbReference>
<dbReference type="PANTHER" id="PTHR21015:SF22">
    <property type="entry name" value="GLYCOSYLTRANSFERASE"/>
    <property type="match status" value="1"/>
</dbReference>
<proteinExistence type="inferred from homology"/>
<dbReference type="InterPro" id="IPR006009">
    <property type="entry name" value="GlcNAc_MurG"/>
</dbReference>
<dbReference type="EC" id="2.4.1.227" evidence="10"/>
<dbReference type="Gene3D" id="3.40.50.2000">
    <property type="entry name" value="Glycogen Phosphorylase B"/>
    <property type="match status" value="2"/>
</dbReference>
<dbReference type="GO" id="GO:0071555">
    <property type="term" value="P:cell wall organization"/>
    <property type="evidence" value="ECO:0007669"/>
    <property type="project" value="UniProtKB-KW"/>
</dbReference>
<feature type="binding site" evidence="10">
    <location>
        <position position="289"/>
    </location>
    <ligand>
        <name>UDP-N-acetyl-alpha-D-glucosamine</name>
        <dbReference type="ChEBI" id="CHEBI:57705"/>
    </ligand>
</feature>
<keyword evidence="2 10" id="KW-0132">Cell division</keyword>
<keyword evidence="14" id="KW-1185">Reference proteome</keyword>
<feature type="binding site" evidence="10">
    <location>
        <position position="189"/>
    </location>
    <ligand>
        <name>UDP-N-acetyl-alpha-D-glucosamine</name>
        <dbReference type="ChEBI" id="CHEBI:57705"/>
    </ligand>
</feature>
<dbReference type="OrthoDB" id="9808936at2"/>
<dbReference type="Pfam" id="PF04101">
    <property type="entry name" value="Glyco_tran_28_C"/>
    <property type="match status" value="1"/>
</dbReference>
<evidence type="ECO:0000256" key="8">
    <source>
        <dbReference type="ARBA" id="ARBA00023306"/>
    </source>
</evidence>
<dbReference type="GO" id="GO:0009252">
    <property type="term" value="P:peptidoglycan biosynthetic process"/>
    <property type="evidence" value="ECO:0007669"/>
    <property type="project" value="UniProtKB-UniRule"/>
</dbReference>
<comment type="subcellular location">
    <subcellularLocation>
        <location evidence="10">Cell membrane</location>
        <topology evidence="10">Peripheral membrane protein</topology>
        <orientation evidence="10">Cytoplasmic side</orientation>
    </subcellularLocation>
</comment>
<dbReference type="Proteomes" id="UP000192342">
    <property type="component" value="Unassembled WGS sequence"/>
</dbReference>
<comment type="function">
    <text evidence="10">Cell wall formation. Catalyzes the transfer of a GlcNAc subunit on undecaprenyl-pyrophosphoryl-MurNAc-pentapeptide (lipid intermediate I) to form undecaprenyl-pyrophosphoryl-MurNAc-(pentapeptide)GlcNAc (lipid intermediate II).</text>
</comment>
<comment type="pathway">
    <text evidence="10">Cell wall biogenesis; peptidoglycan biosynthesis.</text>
</comment>
<keyword evidence="9 10" id="KW-0961">Cell wall biogenesis/degradation</keyword>
<evidence type="ECO:0000256" key="10">
    <source>
        <dbReference type="HAMAP-Rule" id="MF_00033"/>
    </source>
</evidence>
<feature type="binding site" evidence="10">
    <location>
        <position position="244"/>
    </location>
    <ligand>
        <name>UDP-N-acetyl-alpha-D-glucosamine</name>
        <dbReference type="ChEBI" id="CHEBI:57705"/>
    </ligand>
</feature>
<feature type="binding site" evidence="10">
    <location>
        <position position="122"/>
    </location>
    <ligand>
        <name>UDP-N-acetyl-alpha-D-glucosamine</name>
        <dbReference type="ChEBI" id="CHEBI:57705"/>
    </ligand>
</feature>
<dbReference type="CDD" id="cd03785">
    <property type="entry name" value="GT28_MurG"/>
    <property type="match status" value="1"/>
</dbReference>
<evidence type="ECO:0000256" key="1">
    <source>
        <dbReference type="ARBA" id="ARBA00022475"/>
    </source>
</evidence>
<dbReference type="InterPro" id="IPR004276">
    <property type="entry name" value="GlycoTrans_28_N"/>
</dbReference>
<dbReference type="GO" id="GO:0051301">
    <property type="term" value="P:cell division"/>
    <property type="evidence" value="ECO:0007669"/>
    <property type="project" value="UniProtKB-KW"/>
</dbReference>
<dbReference type="PANTHER" id="PTHR21015">
    <property type="entry name" value="UDP-N-ACETYLGLUCOSAMINE--N-ACETYLMURAMYL-(PENTAPEPTIDE) PYROPHOSPHORYL-UNDECAPRENOL N-ACETYLGLUCOSAMINE TRANSFERASE 1"/>
    <property type="match status" value="1"/>
</dbReference>
<dbReference type="EMBL" id="AQQV01000001">
    <property type="protein sequence ID" value="ORE89239.1"/>
    <property type="molecule type" value="Genomic_DNA"/>
</dbReference>
<keyword evidence="8 10" id="KW-0131">Cell cycle</keyword>
<keyword evidence="3 10" id="KW-0328">Glycosyltransferase</keyword>
<accession>A0A1Y1SJ69</accession>
<dbReference type="NCBIfam" id="TIGR01133">
    <property type="entry name" value="murG"/>
    <property type="match status" value="1"/>
</dbReference>
<comment type="caution">
    <text evidence="13">The sequence shown here is derived from an EMBL/GenBank/DDBJ whole genome shotgun (WGS) entry which is preliminary data.</text>
</comment>
<dbReference type="GO" id="GO:0008360">
    <property type="term" value="P:regulation of cell shape"/>
    <property type="evidence" value="ECO:0007669"/>
    <property type="project" value="UniProtKB-KW"/>
</dbReference>
<evidence type="ECO:0000256" key="7">
    <source>
        <dbReference type="ARBA" id="ARBA00023136"/>
    </source>
</evidence>
<evidence type="ECO:0000256" key="2">
    <source>
        <dbReference type="ARBA" id="ARBA00022618"/>
    </source>
</evidence>
<name>A0A1Y1SJ69_9GAMM</name>
<keyword evidence="4 10" id="KW-0808">Transferase</keyword>
<feature type="domain" description="Glycosyl transferase family 28 C-terminal" evidence="12">
    <location>
        <begin position="183"/>
        <end position="338"/>
    </location>
</feature>
<evidence type="ECO:0000259" key="11">
    <source>
        <dbReference type="Pfam" id="PF03033"/>
    </source>
</evidence>
<evidence type="ECO:0000256" key="5">
    <source>
        <dbReference type="ARBA" id="ARBA00022960"/>
    </source>
</evidence>
<dbReference type="GO" id="GO:0051991">
    <property type="term" value="F:UDP-N-acetyl-D-glucosamine:N-acetylmuramoyl-L-alanyl-D-glutamyl-meso-2,6-diaminopimelyl-D-alanyl-D-alanine-diphosphoundecaprenol 4-beta-N-acetylglucosaminlytransferase activity"/>
    <property type="evidence" value="ECO:0007669"/>
    <property type="project" value="RHEA"/>
</dbReference>
<gene>
    <name evidence="10 13" type="primary">murG</name>
    <name evidence="13" type="ORF">ATO7_05150</name>
</gene>
<dbReference type="HAMAP" id="MF_00033">
    <property type="entry name" value="MurG"/>
    <property type="match status" value="1"/>
</dbReference>
<evidence type="ECO:0000256" key="9">
    <source>
        <dbReference type="ARBA" id="ARBA00023316"/>
    </source>
</evidence>
<evidence type="ECO:0000313" key="14">
    <source>
        <dbReference type="Proteomes" id="UP000192342"/>
    </source>
</evidence>
<sequence>MKMLVMAGGTGGHVFPALAVAKALREQGVDVLWMGTRNGFEARAVPAAGFDIEWIDVAGVRGKGWRSMLAAPLRILRAVWQAQRIIRAFQPRLVLGMGGYAAGPGGLAAGLLRVPLVIHEQNAAPGTTNKLLSRMATQVLQAYPSAFASLPRARTVGNPVRAELSALAQPDERGTGTHEPLRILILGGSGGALSLNRTVPAALAGLTDRVHIRHQAGRTLAAAQQAWDEADVADPEAVALSAFIDDMAEALSWADVLICRAGALTLAELAMVGVGSILVPFPHAIDDHQTRNAEHLVAAGAAVLMPEAQLSATGLREQVESLLADRARLQDMARAARQCAHPLATTQIADVCRRYLGLPPQLDEVAA</sequence>
<feature type="domain" description="Glycosyltransferase family 28 N-terminal" evidence="11">
    <location>
        <begin position="4"/>
        <end position="140"/>
    </location>
</feature>
<dbReference type="InterPro" id="IPR007235">
    <property type="entry name" value="Glyco_trans_28_C"/>
</dbReference>
<dbReference type="AlphaFoldDB" id="A0A1Y1SJ69"/>
<evidence type="ECO:0000313" key="13">
    <source>
        <dbReference type="EMBL" id="ORE89239.1"/>
    </source>
</evidence>
<comment type="similarity">
    <text evidence="10">Belongs to the glycosyltransferase 28 family. MurG subfamily.</text>
</comment>
<dbReference type="UniPathway" id="UPA00219"/>
<organism evidence="13 14">
    <name type="scientific">Oceanococcus atlanticus</name>
    <dbReference type="NCBI Taxonomy" id="1317117"/>
    <lineage>
        <taxon>Bacteria</taxon>
        <taxon>Pseudomonadati</taxon>
        <taxon>Pseudomonadota</taxon>
        <taxon>Gammaproteobacteria</taxon>
        <taxon>Chromatiales</taxon>
        <taxon>Oceanococcaceae</taxon>
        <taxon>Oceanococcus</taxon>
    </lineage>
</organism>
<keyword evidence="7 10" id="KW-0472">Membrane</keyword>